<dbReference type="SUPFAM" id="SSF82771">
    <property type="entry name" value="GIY-YIG endonuclease"/>
    <property type="match status" value="1"/>
</dbReference>
<dbReference type="Gene3D" id="3.40.1440.10">
    <property type="entry name" value="GIY-YIG endonuclease"/>
    <property type="match status" value="1"/>
</dbReference>
<dbReference type="InterPro" id="IPR000305">
    <property type="entry name" value="GIY-YIG_endonuc"/>
</dbReference>
<protein>
    <submittedName>
        <fullName evidence="4">GIY-YIG nuclease family protein</fullName>
    </submittedName>
</protein>
<dbReference type="Pfam" id="PF01541">
    <property type="entry name" value="GIY-YIG"/>
    <property type="match status" value="1"/>
</dbReference>
<feature type="domain" description="GIY-YIG" evidence="3">
    <location>
        <begin position="1"/>
        <end position="79"/>
    </location>
</feature>
<accession>A0ABV5K8Q7</accession>
<reference evidence="4 5" key="1">
    <citation type="submission" date="2024-09" db="EMBL/GenBank/DDBJ databases">
        <authorList>
            <person name="Sun Q."/>
            <person name="Mori K."/>
        </authorList>
    </citation>
    <scope>NUCLEOTIDE SEQUENCE [LARGE SCALE GENOMIC DNA]</scope>
    <source>
        <strain evidence="4 5">JCM 9626</strain>
    </source>
</reference>
<feature type="region of interest" description="Disordered" evidence="2">
    <location>
        <begin position="95"/>
        <end position="159"/>
    </location>
</feature>
<dbReference type="InterPro" id="IPR050190">
    <property type="entry name" value="UPF0213_domain"/>
</dbReference>
<evidence type="ECO:0000313" key="5">
    <source>
        <dbReference type="Proteomes" id="UP001589750"/>
    </source>
</evidence>
<dbReference type="RefSeq" id="WP_211351251.1">
    <property type="nucleotide sequence ID" value="NZ_JBHMDG010000011.1"/>
</dbReference>
<feature type="compositionally biased region" description="Basic and acidic residues" evidence="2">
    <location>
        <begin position="116"/>
        <end position="126"/>
    </location>
</feature>
<dbReference type="InterPro" id="IPR035901">
    <property type="entry name" value="GIY-YIG_endonuc_sf"/>
</dbReference>
<sequence>MAWTYILECRDGSYYVGSTIDLERRVGQHRAGEGAAYTRHRLPVELVWAAQFSSVRAAYDFEKRVQGWGRAKRQALINGREDLLPRLASRCWAATHTEAAEATGPPPQPEPMPWDVPHERVDDPHDPWSPLRPLEPHDTDATPPPYTRIVADRWSRDRR</sequence>
<keyword evidence="5" id="KW-1185">Reference proteome</keyword>
<proteinExistence type="inferred from homology"/>
<gene>
    <name evidence="4" type="ORF">ACFFRI_08545</name>
</gene>
<comment type="similarity">
    <text evidence="1">Belongs to the UPF0213 family.</text>
</comment>
<dbReference type="PANTHER" id="PTHR34477:SF1">
    <property type="entry name" value="UPF0213 PROTEIN YHBQ"/>
    <property type="match status" value="1"/>
</dbReference>
<comment type="caution">
    <text evidence="4">The sequence shown here is derived from an EMBL/GenBank/DDBJ whole genome shotgun (WGS) entry which is preliminary data.</text>
</comment>
<evidence type="ECO:0000256" key="1">
    <source>
        <dbReference type="ARBA" id="ARBA00007435"/>
    </source>
</evidence>
<evidence type="ECO:0000313" key="4">
    <source>
        <dbReference type="EMBL" id="MFB9313090.1"/>
    </source>
</evidence>
<dbReference type="Proteomes" id="UP001589750">
    <property type="component" value="Unassembled WGS sequence"/>
</dbReference>
<evidence type="ECO:0000256" key="2">
    <source>
        <dbReference type="SAM" id="MobiDB-lite"/>
    </source>
</evidence>
<name>A0ABV5K8Q7_9ACTN</name>
<evidence type="ECO:0000259" key="3">
    <source>
        <dbReference type="PROSITE" id="PS50164"/>
    </source>
</evidence>
<dbReference type="PROSITE" id="PS50164">
    <property type="entry name" value="GIY_YIG"/>
    <property type="match status" value="1"/>
</dbReference>
<feature type="compositionally biased region" description="Pro residues" evidence="2">
    <location>
        <begin position="104"/>
        <end position="114"/>
    </location>
</feature>
<organism evidence="4 5">
    <name type="scientific">Nocardioides plantarum</name>
    <dbReference type="NCBI Taxonomy" id="29299"/>
    <lineage>
        <taxon>Bacteria</taxon>
        <taxon>Bacillati</taxon>
        <taxon>Actinomycetota</taxon>
        <taxon>Actinomycetes</taxon>
        <taxon>Propionibacteriales</taxon>
        <taxon>Nocardioidaceae</taxon>
        <taxon>Nocardioides</taxon>
    </lineage>
</organism>
<dbReference type="EMBL" id="JBHMDG010000011">
    <property type="protein sequence ID" value="MFB9313090.1"/>
    <property type="molecule type" value="Genomic_DNA"/>
</dbReference>
<dbReference type="CDD" id="cd10456">
    <property type="entry name" value="GIY-YIG_UPF0213"/>
    <property type="match status" value="1"/>
</dbReference>
<dbReference type="PANTHER" id="PTHR34477">
    <property type="entry name" value="UPF0213 PROTEIN YHBQ"/>
    <property type="match status" value="1"/>
</dbReference>
<feature type="compositionally biased region" description="Basic and acidic residues" evidence="2">
    <location>
        <begin position="150"/>
        <end position="159"/>
    </location>
</feature>